<gene>
    <name evidence="1" type="ORF">SS1G_12486</name>
</gene>
<dbReference type="Proteomes" id="UP000001312">
    <property type="component" value="Unassembled WGS sequence"/>
</dbReference>
<evidence type="ECO:0000313" key="1">
    <source>
        <dbReference type="EMBL" id="EDN97632.1"/>
    </source>
</evidence>
<organism evidence="1 2">
    <name type="scientific">Sclerotinia sclerotiorum (strain ATCC 18683 / 1980 / Ss-1)</name>
    <name type="common">White mold</name>
    <name type="synonym">Whetzelinia sclerotiorum</name>
    <dbReference type="NCBI Taxonomy" id="665079"/>
    <lineage>
        <taxon>Eukaryota</taxon>
        <taxon>Fungi</taxon>
        <taxon>Dikarya</taxon>
        <taxon>Ascomycota</taxon>
        <taxon>Pezizomycotina</taxon>
        <taxon>Leotiomycetes</taxon>
        <taxon>Helotiales</taxon>
        <taxon>Sclerotiniaceae</taxon>
        <taxon>Sclerotinia</taxon>
    </lineage>
</organism>
<dbReference type="KEGG" id="ssl:SS1G_12486"/>
<protein>
    <submittedName>
        <fullName evidence="1">Uncharacterized protein</fullName>
    </submittedName>
</protein>
<dbReference type="HOGENOM" id="CLU_2321770_0_0_1"/>
<keyword evidence="2" id="KW-1185">Reference proteome</keyword>
<proteinExistence type="predicted"/>
<accession>A7F4G1</accession>
<dbReference type="AlphaFoldDB" id="A7F4G1"/>
<dbReference type="RefSeq" id="XP_001586499.1">
    <property type="nucleotide sequence ID" value="XM_001586449.1"/>
</dbReference>
<reference evidence="2" key="1">
    <citation type="journal article" date="2011" name="PLoS Genet.">
        <title>Genomic analysis of the necrotrophic fungal pathogens Sclerotinia sclerotiorum and Botrytis cinerea.</title>
        <authorList>
            <person name="Amselem J."/>
            <person name="Cuomo C.A."/>
            <person name="van Kan J.A."/>
            <person name="Viaud M."/>
            <person name="Benito E.P."/>
            <person name="Couloux A."/>
            <person name="Coutinho P.M."/>
            <person name="de Vries R.P."/>
            <person name="Dyer P.S."/>
            <person name="Fillinger S."/>
            <person name="Fournier E."/>
            <person name="Gout L."/>
            <person name="Hahn M."/>
            <person name="Kohn L."/>
            <person name="Lapalu N."/>
            <person name="Plummer K.M."/>
            <person name="Pradier J.M."/>
            <person name="Quevillon E."/>
            <person name="Sharon A."/>
            <person name="Simon A."/>
            <person name="ten Have A."/>
            <person name="Tudzynski B."/>
            <person name="Tudzynski P."/>
            <person name="Wincker P."/>
            <person name="Andrew M."/>
            <person name="Anthouard V."/>
            <person name="Beever R.E."/>
            <person name="Beffa R."/>
            <person name="Benoit I."/>
            <person name="Bouzid O."/>
            <person name="Brault B."/>
            <person name="Chen Z."/>
            <person name="Choquer M."/>
            <person name="Collemare J."/>
            <person name="Cotton P."/>
            <person name="Danchin E.G."/>
            <person name="Da Silva C."/>
            <person name="Gautier A."/>
            <person name="Giraud C."/>
            <person name="Giraud T."/>
            <person name="Gonzalez C."/>
            <person name="Grossetete S."/>
            <person name="Guldener U."/>
            <person name="Henrissat B."/>
            <person name="Howlett B.J."/>
            <person name="Kodira C."/>
            <person name="Kretschmer M."/>
            <person name="Lappartient A."/>
            <person name="Leroch M."/>
            <person name="Levis C."/>
            <person name="Mauceli E."/>
            <person name="Neuveglise C."/>
            <person name="Oeser B."/>
            <person name="Pearson M."/>
            <person name="Poulain J."/>
            <person name="Poussereau N."/>
            <person name="Quesneville H."/>
            <person name="Rascle C."/>
            <person name="Schumacher J."/>
            <person name="Segurens B."/>
            <person name="Sexton A."/>
            <person name="Silva E."/>
            <person name="Sirven C."/>
            <person name="Soanes D.M."/>
            <person name="Talbot N.J."/>
            <person name="Templeton M."/>
            <person name="Yandava C."/>
            <person name="Yarden O."/>
            <person name="Zeng Q."/>
            <person name="Rollins J.A."/>
            <person name="Lebrun M.H."/>
            <person name="Dickman M."/>
        </authorList>
    </citation>
    <scope>NUCLEOTIDE SEQUENCE [LARGE SCALE GENOMIC DNA]</scope>
    <source>
        <strain evidence="2">ATCC 18683 / 1980 / Ss-1</strain>
    </source>
</reference>
<dbReference type="InParanoid" id="A7F4G1"/>
<name>A7F4G1_SCLS1</name>
<dbReference type="GeneID" id="5482576"/>
<evidence type="ECO:0000313" key="2">
    <source>
        <dbReference type="Proteomes" id="UP000001312"/>
    </source>
</evidence>
<sequence length="99" mass="11313">MTTQREKRWSEDEISAAGKRMCDIRRAPYSGVWYAGGKLDLELGVEACVVGCQVSRMWAKNLILNFNSMFRVMGKFVFADFTGRGVGWWILEDGAVERR</sequence>
<dbReference type="EMBL" id="CH476641">
    <property type="protein sequence ID" value="EDN97632.1"/>
    <property type="molecule type" value="Genomic_DNA"/>
</dbReference>